<organism evidence="2 3">
    <name type="scientific">Burkholderia gladioli</name>
    <name type="common">Pseudomonas marginata</name>
    <name type="synonym">Phytomonas marginata</name>
    <dbReference type="NCBI Taxonomy" id="28095"/>
    <lineage>
        <taxon>Bacteria</taxon>
        <taxon>Pseudomonadati</taxon>
        <taxon>Pseudomonadota</taxon>
        <taxon>Betaproteobacteria</taxon>
        <taxon>Burkholderiales</taxon>
        <taxon>Burkholderiaceae</taxon>
        <taxon>Burkholderia</taxon>
    </lineage>
</organism>
<feature type="signal peptide" evidence="1">
    <location>
        <begin position="1"/>
        <end position="24"/>
    </location>
</feature>
<dbReference type="Proteomes" id="UP000220629">
    <property type="component" value="Unassembled WGS sequence"/>
</dbReference>
<dbReference type="InterPro" id="IPR025421">
    <property type="entry name" value="DUF4148"/>
</dbReference>
<name>A0A2A7SGF5_BURGA</name>
<dbReference type="EMBL" id="PDDY01000001">
    <property type="protein sequence ID" value="PEH42747.1"/>
    <property type="molecule type" value="Genomic_DNA"/>
</dbReference>
<protein>
    <submittedName>
        <fullName evidence="2">DUF4148 domain-containing protein</fullName>
    </submittedName>
</protein>
<reference evidence="3" key="1">
    <citation type="submission" date="2017-09" db="EMBL/GenBank/DDBJ databases">
        <title>FDA dAtabase for Regulatory Grade micrObial Sequences (FDA-ARGOS): Supporting development and validation of Infectious Disease Dx tests.</title>
        <authorList>
            <person name="Minogue T."/>
            <person name="Wolcott M."/>
            <person name="Wasieloski L."/>
            <person name="Aguilar W."/>
            <person name="Moore D."/>
            <person name="Tallon L."/>
            <person name="Sadzewicz L."/>
            <person name="Ott S."/>
            <person name="Zhao X."/>
            <person name="Nagaraj S."/>
            <person name="Vavikolanu K."/>
            <person name="Aluvathingal J."/>
            <person name="Nadendla S."/>
            <person name="Sichtig H."/>
        </authorList>
    </citation>
    <scope>NUCLEOTIDE SEQUENCE [LARGE SCALE GENOMIC DNA]</scope>
    <source>
        <strain evidence="3">FDAARGOS_390</strain>
    </source>
</reference>
<dbReference type="Pfam" id="PF13663">
    <property type="entry name" value="DUF4148"/>
    <property type="match status" value="1"/>
</dbReference>
<keyword evidence="1" id="KW-0732">Signal</keyword>
<gene>
    <name evidence="2" type="ORF">CRM94_11615</name>
</gene>
<sequence>MKLRIAASALFVAFAAALAAPAMAAGQVTGSFGDSVATASAAPLASPGSDTAATRQASTGPLTRAQVRAELAQIVAAGYSPSRPNDPYYPDNVQAALKRVQDMKMASNDTAASSYGADMPAIAESGSRVVITRVVERSVYYGH</sequence>
<evidence type="ECO:0000256" key="1">
    <source>
        <dbReference type="SAM" id="SignalP"/>
    </source>
</evidence>
<dbReference type="AlphaFoldDB" id="A0A2A7SGF5"/>
<evidence type="ECO:0000313" key="2">
    <source>
        <dbReference type="EMBL" id="PEH42747.1"/>
    </source>
</evidence>
<comment type="caution">
    <text evidence="2">The sequence shown here is derived from an EMBL/GenBank/DDBJ whole genome shotgun (WGS) entry which is preliminary data.</text>
</comment>
<dbReference type="RefSeq" id="WP_096751295.1">
    <property type="nucleotide sequence ID" value="NZ_CADEPO010000026.1"/>
</dbReference>
<accession>A0A2A7SGF5</accession>
<feature type="chain" id="PRO_5012676180" evidence="1">
    <location>
        <begin position="25"/>
        <end position="143"/>
    </location>
</feature>
<evidence type="ECO:0000313" key="3">
    <source>
        <dbReference type="Proteomes" id="UP000220629"/>
    </source>
</evidence>
<proteinExistence type="predicted"/>